<keyword evidence="8 12" id="KW-0472">Membrane</keyword>
<evidence type="ECO:0000256" key="8">
    <source>
        <dbReference type="ARBA" id="ARBA00023136"/>
    </source>
</evidence>
<keyword evidence="4" id="KW-0145">Chemotaxis</keyword>
<dbReference type="PROSITE" id="PS50111">
    <property type="entry name" value="CHEMOTAXIS_TRANSDUC_2"/>
    <property type="match status" value="1"/>
</dbReference>
<dbReference type="InterPro" id="IPR003660">
    <property type="entry name" value="HAMP_dom"/>
</dbReference>
<dbReference type="PROSITE" id="PS00538">
    <property type="entry name" value="CHEMOTAXIS_TRANSDUC_1"/>
    <property type="match status" value="1"/>
</dbReference>
<feature type="domain" description="Methyl-accepting transducer" evidence="13">
    <location>
        <begin position="322"/>
        <end position="530"/>
    </location>
</feature>
<feature type="transmembrane region" description="Helical" evidence="12">
    <location>
        <begin position="243"/>
        <end position="267"/>
    </location>
</feature>
<evidence type="ECO:0000313" key="16">
    <source>
        <dbReference type="Proteomes" id="UP000006693"/>
    </source>
</evidence>
<evidence type="ECO:0000259" key="14">
    <source>
        <dbReference type="PROSITE" id="PS50885"/>
    </source>
</evidence>
<dbReference type="PRINTS" id="PR00260">
    <property type="entry name" value="CHEMTRNSDUCR"/>
</dbReference>
<evidence type="ECO:0000256" key="9">
    <source>
        <dbReference type="ARBA" id="ARBA00023224"/>
    </source>
</evidence>
<dbReference type="GO" id="GO:0005886">
    <property type="term" value="C:plasma membrane"/>
    <property type="evidence" value="ECO:0007669"/>
    <property type="project" value="UniProtKB-SubCell"/>
</dbReference>
<evidence type="ECO:0000313" key="15">
    <source>
        <dbReference type="EMBL" id="AAU46439.1"/>
    </source>
</evidence>
<evidence type="ECO:0000256" key="2">
    <source>
        <dbReference type="ARBA" id="ARBA00022475"/>
    </source>
</evidence>
<evidence type="ECO:0000256" key="12">
    <source>
        <dbReference type="SAM" id="Phobius"/>
    </source>
</evidence>
<dbReference type="FunFam" id="1.10.287.950:FF:000001">
    <property type="entry name" value="Methyl-accepting chemotaxis sensory transducer"/>
    <property type="match status" value="1"/>
</dbReference>
<dbReference type="PATRIC" id="fig|243160.12.peg.4857"/>
<dbReference type="InterPro" id="IPR004090">
    <property type="entry name" value="Chemotax_Me-accpt_rcpt"/>
</dbReference>
<dbReference type="SUPFAM" id="SSF58104">
    <property type="entry name" value="Methyl-accepting chemotaxis protein (MCP) signaling domain"/>
    <property type="match status" value="1"/>
</dbReference>
<dbReference type="GO" id="GO:0007165">
    <property type="term" value="P:signal transduction"/>
    <property type="evidence" value="ECO:0007669"/>
    <property type="project" value="UniProtKB-KW"/>
</dbReference>
<dbReference type="InterPro" id="IPR004091">
    <property type="entry name" value="Chemotax_Me-accpt_rcpt_Me-site"/>
</dbReference>
<evidence type="ECO:0000259" key="13">
    <source>
        <dbReference type="PROSITE" id="PS50111"/>
    </source>
</evidence>
<dbReference type="Pfam" id="PF02203">
    <property type="entry name" value="TarH"/>
    <property type="match status" value="1"/>
</dbReference>
<dbReference type="InterPro" id="IPR051310">
    <property type="entry name" value="MCP_chemotaxis"/>
</dbReference>
<dbReference type="SUPFAM" id="SSF47170">
    <property type="entry name" value="Aspartate receptor, ligand-binding domain"/>
    <property type="match status" value="1"/>
</dbReference>
<evidence type="ECO:0000256" key="11">
    <source>
        <dbReference type="PROSITE-ProRule" id="PRU00284"/>
    </source>
</evidence>
<comment type="subcellular location">
    <subcellularLocation>
        <location evidence="1">Cell inner membrane</location>
        <topology evidence="1">Multi-pass membrane protein</topology>
    </subcellularLocation>
</comment>
<dbReference type="Pfam" id="PF00672">
    <property type="entry name" value="HAMP"/>
    <property type="match status" value="1"/>
</dbReference>
<dbReference type="PANTHER" id="PTHR43531">
    <property type="entry name" value="PROTEIN ICFG"/>
    <property type="match status" value="1"/>
</dbReference>
<keyword evidence="16" id="KW-1185">Reference proteome</keyword>
<dbReference type="Proteomes" id="UP000006693">
    <property type="component" value="Chromosome 2"/>
</dbReference>
<feature type="domain" description="HAMP" evidence="14">
    <location>
        <begin position="265"/>
        <end position="317"/>
    </location>
</feature>
<dbReference type="InterPro" id="IPR004089">
    <property type="entry name" value="MCPsignal_dom"/>
</dbReference>
<keyword evidence="9 11" id="KW-0807">Transducer</keyword>
<organism evidence="15 16">
    <name type="scientific">Burkholderia mallei (strain ATCC 23344)</name>
    <dbReference type="NCBI Taxonomy" id="243160"/>
    <lineage>
        <taxon>Bacteria</taxon>
        <taxon>Pseudomonadati</taxon>
        <taxon>Pseudomonadota</taxon>
        <taxon>Betaproteobacteria</taxon>
        <taxon>Burkholderiales</taxon>
        <taxon>Burkholderiaceae</taxon>
        <taxon>Burkholderia</taxon>
        <taxon>pseudomallei group</taxon>
    </lineage>
</organism>
<accession>A0A0H2WC83</accession>
<dbReference type="EMBL" id="CP000011">
    <property type="protein sequence ID" value="AAU46439.1"/>
    <property type="molecule type" value="Genomic_DNA"/>
</dbReference>
<evidence type="ECO:0000256" key="5">
    <source>
        <dbReference type="ARBA" id="ARBA00022519"/>
    </source>
</evidence>
<dbReference type="Gene3D" id="1.20.120.30">
    <property type="entry name" value="Aspartate receptor, ligand-binding domain"/>
    <property type="match status" value="1"/>
</dbReference>
<keyword evidence="2" id="KW-1003">Cell membrane</keyword>
<dbReference type="KEGG" id="bma:BMAA1298"/>
<sequence length="530" mass="55920">MVTGRTPPPSAGEPRHVAASLEAPQVFGSGAVIPATVPRTGGYPLATLPGHECLFSRFSIRTRIFSTLGLVAALLTITGVIGFFSMQNSNAALDDAYTRQLAAKTALASASLNLAITRTTLDRVILHPEVPDAANTIAKAEQYLAASERGWRDYEALPRGDDEKTLAAQANAARRALADEALKPMIDALKAGRHDEADRLMMTVAPPLSVAWTKATNALDDARAAYGKAAYDDAEQMYGWLRLVLGGLIVFGLAACLGCAIGLHFAITQPLVRILGHLRRLSDGDLTGELRWTSHDEMAELVSGLTTMQRSLSETVRKVTDGSESIATATRQIAAGNTDLSQRTEEQAAALQQTAASMEQLTATVKQNADNAREAQNCADNATDIATKGATVVGEVVGTMAEIDQSSQKVADIIGTIEGIAFQTNILALNAAVEAARAGEQGRGFAVVAGEVRTLAQRSASAAKEIKALIGESVERVATGSRLVGSAGDTMQEIQRAIARVTGIMTEISAASNEQRDGIEQVNRAVSQMD</sequence>
<keyword evidence="6 12" id="KW-0812">Transmembrane</keyword>
<dbReference type="eggNOG" id="COG0840">
    <property type="taxonomic scope" value="Bacteria"/>
</dbReference>
<comment type="similarity">
    <text evidence="10">Belongs to the methyl-accepting chemotaxis (MCP) protein family.</text>
</comment>
<dbReference type="Gene3D" id="1.10.287.950">
    <property type="entry name" value="Methyl-accepting chemotaxis protein"/>
    <property type="match status" value="1"/>
</dbReference>
<dbReference type="SMART" id="SM00304">
    <property type="entry name" value="HAMP"/>
    <property type="match status" value="1"/>
</dbReference>
<keyword evidence="3" id="KW-0488">Methylation</keyword>
<dbReference type="InterPro" id="IPR003122">
    <property type="entry name" value="Tar_rcpt_lig-bd"/>
</dbReference>
<dbReference type="GO" id="GO:0006935">
    <property type="term" value="P:chemotaxis"/>
    <property type="evidence" value="ECO:0007669"/>
    <property type="project" value="UniProtKB-KW"/>
</dbReference>
<keyword evidence="7 12" id="KW-1133">Transmembrane helix</keyword>
<evidence type="ECO:0000256" key="7">
    <source>
        <dbReference type="ARBA" id="ARBA00022989"/>
    </source>
</evidence>
<evidence type="ECO:0000256" key="1">
    <source>
        <dbReference type="ARBA" id="ARBA00004429"/>
    </source>
</evidence>
<dbReference type="PROSITE" id="PS50885">
    <property type="entry name" value="HAMP"/>
    <property type="match status" value="1"/>
</dbReference>
<dbReference type="Pfam" id="PF00015">
    <property type="entry name" value="MCPsignal"/>
    <property type="match status" value="1"/>
</dbReference>
<reference evidence="15 16" key="1">
    <citation type="journal article" date="2004" name="Proc. Natl. Acad. Sci. U.S.A.">
        <title>Structural flexibility in the Burkholderia mallei genome.</title>
        <authorList>
            <person name="Nierman W.C."/>
            <person name="DeShazer D."/>
            <person name="Kim H.S."/>
            <person name="Tettelin H."/>
            <person name="Nelson K.E."/>
            <person name="Feldblyum T."/>
            <person name="Ulrich R.L."/>
            <person name="Ronning C.M."/>
            <person name="Brinkac L.M."/>
            <person name="Daugherty S.C."/>
            <person name="Davidsen T.D."/>
            <person name="Deboy R.T."/>
            <person name="Dimitrov G."/>
            <person name="Dodson R.J."/>
            <person name="Durkin A.S."/>
            <person name="Gwinn M.L."/>
            <person name="Haft D.H."/>
            <person name="Khouri H."/>
            <person name="Kolonay J.F."/>
            <person name="Madupu R."/>
            <person name="Mohammoud Y."/>
            <person name="Nelson W.C."/>
            <person name="Radune D."/>
            <person name="Romero C.M."/>
            <person name="Sarria S."/>
            <person name="Selengut J."/>
            <person name="Shamblin C."/>
            <person name="Sullivan S.A."/>
            <person name="White O."/>
            <person name="Yu Y."/>
            <person name="Zafar N."/>
            <person name="Zhou L."/>
            <person name="Fraser C.M."/>
        </authorList>
    </citation>
    <scope>NUCLEOTIDE SEQUENCE [LARGE SCALE GENOMIC DNA]</scope>
    <source>
        <strain evidence="15 16">ATCC 23344</strain>
    </source>
</reference>
<feature type="transmembrane region" description="Helical" evidence="12">
    <location>
        <begin position="64"/>
        <end position="84"/>
    </location>
</feature>
<dbReference type="HOGENOM" id="CLU_000445_107_16_4"/>
<protein>
    <submittedName>
        <fullName evidence="15">Methyl-accepting chemotaxis protein</fullName>
    </submittedName>
</protein>
<dbReference type="CDD" id="cd11386">
    <property type="entry name" value="MCP_signal"/>
    <property type="match status" value="1"/>
</dbReference>
<proteinExistence type="inferred from homology"/>
<dbReference type="CDD" id="cd06225">
    <property type="entry name" value="HAMP"/>
    <property type="match status" value="1"/>
</dbReference>
<dbReference type="PANTHER" id="PTHR43531:SF14">
    <property type="entry name" value="METHYL-ACCEPTING CHEMOTAXIS PROTEIN I-RELATED"/>
    <property type="match status" value="1"/>
</dbReference>
<evidence type="ECO:0000256" key="3">
    <source>
        <dbReference type="ARBA" id="ARBA00022481"/>
    </source>
</evidence>
<evidence type="ECO:0000256" key="10">
    <source>
        <dbReference type="ARBA" id="ARBA00029447"/>
    </source>
</evidence>
<dbReference type="SMART" id="SM00283">
    <property type="entry name" value="MA"/>
    <property type="match status" value="1"/>
</dbReference>
<gene>
    <name evidence="15" type="ordered locus">BMAA1298</name>
</gene>
<keyword evidence="5" id="KW-0997">Cell inner membrane</keyword>
<dbReference type="InterPro" id="IPR035440">
    <property type="entry name" value="4HB_MCP_dom_sf"/>
</dbReference>
<evidence type="ECO:0000256" key="6">
    <source>
        <dbReference type="ARBA" id="ARBA00022692"/>
    </source>
</evidence>
<dbReference type="GO" id="GO:0004888">
    <property type="term" value="F:transmembrane signaling receptor activity"/>
    <property type="evidence" value="ECO:0007669"/>
    <property type="project" value="InterPro"/>
</dbReference>
<dbReference type="AlphaFoldDB" id="A0A0H2WC83"/>
<name>A0A0H2WC83_BURMA</name>
<evidence type="ECO:0000256" key="4">
    <source>
        <dbReference type="ARBA" id="ARBA00022500"/>
    </source>
</evidence>